<organism evidence="1 2">
    <name type="scientific">Kouleothrix aurantiaca</name>
    <dbReference type="NCBI Taxonomy" id="186479"/>
    <lineage>
        <taxon>Bacteria</taxon>
        <taxon>Bacillati</taxon>
        <taxon>Chloroflexota</taxon>
        <taxon>Chloroflexia</taxon>
        <taxon>Chloroflexales</taxon>
        <taxon>Roseiflexineae</taxon>
        <taxon>Roseiflexaceae</taxon>
        <taxon>Kouleothrix</taxon>
    </lineage>
</organism>
<dbReference type="EMBL" id="LJCR01000842">
    <property type="protein sequence ID" value="KPV51612.1"/>
    <property type="molecule type" value="Genomic_DNA"/>
</dbReference>
<reference evidence="1 2" key="1">
    <citation type="submission" date="2015-09" db="EMBL/GenBank/DDBJ databases">
        <title>Draft genome sequence of Kouleothrix aurantiaca JCM 19913.</title>
        <authorList>
            <person name="Hemp J."/>
        </authorList>
    </citation>
    <scope>NUCLEOTIDE SEQUENCE [LARGE SCALE GENOMIC DNA]</scope>
    <source>
        <strain evidence="1 2">COM-B</strain>
    </source>
</reference>
<gene>
    <name evidence="1" type="ORF">SE17_20190</name>
</gene>
<protein>
    <recommendedName>
        <fullName evidence="3">Glycoside hydrolase</fullName>
    </recommendedName>
</protein>
<proteinExistence type="predicted"/>
<accession>A0A0P9CYS4</accession>
<feature type="non-terminal residue" evidence="1">
    <location>
        <position position="79"/>
    </location>
</feature>
<sequence>MTAPQTIHLVFKTHLDIGFTDLARNVAARYFTDFIPRALDVAAELRRAGADRFRWTTGAWLIAEFLERASPAERALMEQ</sequence>
<dbReference type="AlphaFoldDB" id="A0A0P9CYS4"/>
<evidence type="ECO:0000313" key="2">
    <source>
        <dbReference type="Proteomes" id="UP000050509"/>
    </source>
</evidence>
<dbReference type="Proteomes" id="UP000050509">
    <property type="component" value="Unassembled WGS sequence"/>
</dbReference>
<comment type="caution">
    <text evidence="1">The sequence shown here is derived from an EMBL/GenBank/DDBJ whole genome shotgun (WGS) entry which is preliminary data.</text>
</comment>
<name>A0A0P9CYS4_9CHLR</name>
<keyword evidence="2" id="KW-1185">Reference proteome</keyword>
<dbReference type="PATRIC" id="fig|186479.3.peg.10426"/>
<evidence type="ECO:0000313" key="1">
    <source>
        <dbReference type="EMBL" id="KPV51612.1"/>
    </source>
</evidence>
<evidence type="ECO:0008006" key="3">
    <source>
        <dbReference type="Google" id="ProtNLM"/>
    </source>
</evidence>